<dbReference type="Gene3D" id="3.40.50.150">
    <property type="entry name" value="Vaccinia Virus protein VP39"/>
    <property type="match status" value="1"/>
</dbReference>
<keyword evidence="5" id="KW-1185">Reference proteome</keyword>
<reference evidence="4 5" key="1">
    <citation type="submission" date="2022-06" db="EMBL/GenBank/DDBJ databases">
        <title>Endosaccharibacter gen. nov., sp. nov., endophytic bacteria isolated from sugarcane.</title>
        <authorList>
            <person name="Pitiwittayakul N."/>
            <person name="Yukphan P."/>
            <person name="Charoenyingcharoen P."/>
            <person name="Tanasupawat S."/>
        </authorList>
    </citation>
    <scope>NUCLEOTIDE SEQUENCE [LARGE SCALE GENOMIC DNA]</scope>
    <source>
        <strain evidence="4 5">KSS8</strain>
    </source>
</reference>
<dbReference type="NCBIfam" id="TIGR00347">
    <property type="entry name" value="bioD"/>
    <property type="match status" value="1"/>
</dbReference>
<comment type="catalytic activity">
    <reaction evidence="2">
        <text>(7R,8S)-7,8-diammoniononanoate + CO2 + ATP = (4R,5S)-dethiobiotin + ADP + phosphate + 3 H(+)</text>
        <dbReference type="Rhea" id="RHEA:15805"/>
        <dbReference type="ChEBI" id="CHEBI:15378"/>
        <dbReference type="ChEBI" id="CHEBI:16526"/>
        <dbReference type="ChEBI" id="CHEBI:30616"/>
        <dbReference type="ChEBI" id="CHEBI:43474"/>
        <dbReference type="ChEBI" id="CHEBI:149469"/>
        <dbReference type="ChEBI" id="CHEBI:149473"/>
        <dbReference type="ChEBI" id="CHEBI:456216"/>
        <dbReference type="EC" id="6.3.3.3"/>
    </reaction>
</comment>
<dbReference type="GO" id="GO:0004141">
    <property type="term" value="F:dethiobiotin synthase activity"/>
    <property type="evidence" value="ECO:0007669"/>
    <property type="project" value="UniProtKB-EC"/>
</dbReference>
<dbReference type="RefSeq" id="WP_422862728.1">
    <property type="nucleotide sequence ID" value="NZ_JAMSKV010000001.1"/>
</dbReference>
<keyword evidence="2 4" id="KW-0436">Ligase</keyword>
<feature type="domain" description="Methyltransferase type 11" evidence="3">
    <location>
        <begin position="49"/>
        <end position="142"/>
    </location>
</feature>
<comment type="cofactor">
    <cofactor evidence="2">
        <name>Mg(2+)</name>
        <dbReference type="ChEBI" id="CHEBI:18420"/>
    </cofactor>
</comment>
<keyword evidence="2" id="KW-0067">ATP-binding</keyword>
<dbReference type="PANTHER" id="PTHR43210">
    <property type="entry name" value="DETHIOBIOTIN SYNTHETASE"/>
    <property type="match status" value="1"/>
</dbReference>
<feature type="binding site" evidence="2">
    <location>
        <begin position="433"/>
        <end position="435"/>
    </location>
    <ligand>
        <name>ATP</name>
        <dbReference type="ChEBI" id="CHEBI:30616"/>
    </ligand>
</feature>
<evidence type="ECO:0000313" key="5">
    <source>
        <dbReference type="Proteomes" id="UP001524587"/>
    </source>
</evidence>
<accession>A0ABT1W359</accession>
<feature type="binding site" evidence="2">
    <location>
        <position position="349"/>
    </location>
    <ligand>
        <name>Mg(2+)</name>
        <dbReference type="ChEBI" id="CHEBI:18420"/>
    </ligand>
</feature>
<comment type="similarity">
    <text evidence="2">Belongs to the dethiobiotin synthetase family.</text>
</comment>
<evidence type="ECO:0000256" key="1">
    <source>
        <dbReference type="ARBA" id="ARBA00022756"/>
    </source>
</evidence>
<dbReference type="CDD" id="cd03109">
    <property type="entry name" value="DTBS"/>
    <property type="match status" value="1"/>
</dbReference>
<dbReference type="HAMAP" id="MF_00336">
    <property type="entry name" value="BioD"/>
    <property type="match status" value="1"/>
</dbReference>
<dbReference type="InterPro" id="IPR013216">
    <property type="entry name" value="Methyltransf_11"/>
</dbReference>
<evidence type="ECO:0000256" key="2">
    <source>
        <dbReference type="HAMAP-Rule" id="MF_00336"/>
    </source>
</evidence>
<keyword evidence="2" id="KW-0460">Magnesium</keyword>
<evidence type="ECO:0000313" key="4">
    <source>
        <dbReference type="EMBL" id="MCQ8277297.1"/>
    </source>
</evidence>
<feature type="binding site" evidence="2">
    <location>
        <position position="265"/>
    </location>
    <ligand>
        <name>Mg(2+)</name>
        <dbReference type="ChEBI" id="CHEBI:18420"/>
    </ligand>
</feature>
<dbReference type="SUPFAM" id="SSF52540">
    <property type="entry name" value="P-loop containing nucleoside triphosphate hydrolases"/>
    <property type="match status" value="1"/>
</dbReference>
<feature type="binding site" evidence="2">
    <location>
        <position position="293"/>
    </location>
    <ligand>
        <name>Mg(2+)</name>
        <dbReference type="ChEBI" id="CHEBI:18420"/>
    </ligand>
</feature>
<feature type="binding site" evidence="2">
    <location>
        <begin position="261"/>
        <end position="266"/>
    </location>
    <ligand>
        <name>ATP</name>
        <dbReference type="ChEBI" id="CHEBI:30616"/>
    </ligand>
</feature>
<dbReference type="Pfam" id="PF08241">
    <property type="entry name" value="Methyltransf_11"/>
    <property type="match status" value="1"/>
</dbReference>
<feature type="active site" evidence="2">
    <location>
        <position position="281"/>
    </location>
</feature>
<dbReference type="InterPro" id="IPR004472">
    <property type="entry name" value="DTB_synth_BioD"/>
</dbReference>
<comment type="subcellular location">
    <subcellularLocation>
        <location evidence="2">Cytoplasm</location>
    </subcellularLocation>
</comment>
<keyword evidence="2" id="KW-0479">Metal-binding</keyword>
<organism evidence="4 5">
    <name type="scientific">Endosaccharibacter trunci</name>
    <dbReference type="NCBI Taxonomy" id="2812733"/>
    <lineage>
        <taxon>Bacteria</taxon>
        <taxon>Pseudomonadati</taxon>
        <taxon>Pseudomonadota</taxon>
        <taxon>Alphaproteobacteria</taxon>
        <taxon>Acetobacterales</taxon>
        <taxon>Acetobacteraceae</taxon>
        <taxon>Endosaccharibacter</taxon>
    </lineage>
</organism>
<gene>
    <name evidence="2 4" type="primary">bioD</name>
    <name evidence="4" type="ORF">NFI95_02385</name>
</gene>
<keyword evidence="2" id="KW-0547">Nucleotide-binding</keyword>
<name>A0ABT1W359_9PROT</name>
<comment type="caution">
    <text evidence="4">The sequence shown here is derived from an EMBL/GenBank/DDBJ whole genome shotgun (WGS) entry which is preliminary data.</text>
</comment>
<protein>
    <recommendedName>
        <fullName evidence="2">ATP-dependent dethiobiotin synthetase BioD</fullName>
        <ecNumber evidence="2">6.3.3.3</ecNumber>
    </recommendedName>
    <alternativeName>
        <fullName evidence="2">DTB synthetase</fullName>
        <shortName evidence="2">DTBS</shortName>
    </alternativeName>
    <alternativeName>
        <fullName evidence="2">Dethiobiotin synthase</fullName>
    </alternativeName>
</protein>
<sequence>MLNATDAIGRRFGAAAAGYERDAVLQRLVASELAARIRRDCPCPPGRILEIGCGTGLLTRALRDAFPDALIVAADLSPAMLGACRRALPDDRNLLLVADDGQRPAFAGGFDLVCSSLALQWFADPLAACARLAALLRPGGALHVATVLRGSLGRWDAAHRAEAVESRLPVFADASGDGGLLAWDEQMVGIPYASGLAFLRGLRGIGADLGRTDRRPLGAGTLRRVLRRFEQDGAVADYRIGYGRYRRPARRGVFVTGTDTEIGKTFVSACLVRAWNAEYWKPVQTGLDSDPGDTATVRKLSRCPADRTHPPALELLAPLSPEDAAAREGATFDPAALVLPSGNGVLVVEGAGGALVPLNGTVLTTALIAGLALPVVLVARSTLGTINHTLLSLEALRARGIPVLGVILNGPPSPGNRAAIERHGRVRVLAELPWVNDPGPEAVERCAGLIPDAATLLD</sequence>
<keyword evidence="1 2" id="KW-0093">Biotin biosynthesis</keyword>
<dbReference type="PANTHER" id="PTHR43210:SF5">
    <property type="entry name" value="DETHIOBIOTIN SYNTHETASE"/>
    <property type="match status" value="1"/>
</dbReference>
<dbReference type="Pfam" id="PF13500">
    <property type="entry name" value="AAA_26"/>
    <property type="match status" value="1"/>
</dbReference>
<dbReference type="InterPro" id="IPR029063">
    <property type="entry name" value="SAM-dependent_MTases_sf"/>
</dbReference>
<dbReference type="InterPro" id="IPR027417">
    <property type="entry name" value="P-loop_NTPase"/>
</dbReference>
<feature type="binding site" evidence="2">
    <location>
        <begin position="349"/>
        <end position="352"/>
    </location>
    <ligand>
        <name>ATP</name>
        <dbReference type="ChEBI" id="CHEBI:30616"/>
    </ligand>
</feature>
<comment type="function">
    <text evidence="2">Catalyzes a mechanistically unusual reaction, the ATP-dependent insertion of CO2 between the N7 and N8 nitrogen atoms of 7,8-diaminopelargonic acid (DAPA, also called 7,8-diammoniononanoate) to form a ureido ring.</text>
</comment>
<dbReference type="Gene3D" id="3.40.50.300">
    <property type="entry name" value="P-loop containing nucleotide triphosphate hydrolases"/>
    <property type="match status" value="1"/>
</dbReference>
<dbReference type="EC" id="6.3.3.3" evidence="2"/>
<keyword evidence="2" id="KW-0963">Cytoplasm</keyword>
<comment type="subunit">
    <text evidence="2">Homodimer.</text>
</comment>
<comment type="caution">
    <text evidence="2">Lacks conserved residue(s) required for the propagation of feature annotation.</text>
</comment>
<feature type="binding site" evidence="2">
    <location>
        <position position="293"/>
    </location>
    <ligand>
        <name>ATP</name>
        <dbReference type="ChEBI" id="CHEBI:30616"/>
    </ligand>
</feature>
<dbReference type="EMBL" id="JAMSKV010000001">
    <property type="protein sequence ID" value="MCQ8277297.1"/>
    <property type="molecule type" value="Genomic_DNA"/>
</dbReference>
<feature type="binding site" evidence="2">
    <location>
        <position position="285"/>
    </location>
    <ligand>
        <name>substrate</name>
    </ligand>
</feature>
<dbReference type="CDD" id="cd02440">
    <property type="entry name" value="AdoMet_MTases"/>
    <property type="match status" value="1"/>
</dbReference>
<evidence type="ECO:0000259" key="3">
    <source>
        <dbReference type="Pfam" id="PF08241"/>
    </source>
</evidence>
<comment type="pathway">
    <text evidence="2">Cofactor biosynthesis; biotin biosynthesis; biotin from 7,8-diaminononanoate: step 1/2.</text>
</comment>
<dbReference type="SUPFAM" id="SSF53335">
    <property type="entry name" value="S-adenosyl-L-methionine-dependent methyltransferases"/>
    <property type="match status" value="1"/>
</dbReference>
<proteinExistence type="inferred from homology"/>
<dbReference type="Proteomes" id="UP001524587">
    <property type="component" value="Unassembled WGS sequence"/>
</dbReference>